<protein>
    <submittedName>
        <fullName evidence="3">Aha1 domain protein</fullName>
    </submittedName>
</protein>
<sequence>MIDVSHQISAVRRTLGDRVVEGEEARVLTISQVYDTDVDDLWDACTNPERIPRWFLPVSGELKLGGKYQLEGNAGGTVERCDPPKSFAATWEFGGNVSWIEVRLTPEGDGTRFELEHVAHIDERWDEFGPGAVGIGWDGALVGLVLHLATPGSSVDPEAAMAWMMSPEGIRFMTASNEAWYEADVASGADPAKARAAADRTLKAYTTPPEA</sequence>
<evidence type="ECO:0000256" key="1">
    <source>
        <dbReference type="ARBA" id="ARBA00006817"/>
    </source>
</evidence>
<dbReference type="Gene3D" id="3.30.530.20">
    <property type="match status" value="1"/>
</dbReference>
<evidence type="ECO:0000313" key="4">
    <source>
        <dbReference type="Proteomes" id="UP000399805"/>
    </source>
</evidence>
<evidence type="ECO:0000259" key="2">
    <source>
        <dbReference type="Pfam" id="PF08327"/>
    </source>
</evidence>
<dbReference type="SUPFAM" id="SSF55961">
    <property type="entry name" value="Bet v1-like"/>
    <property type="match status" value="1"/>
</dbReference>
<evidence type="ECO:0000313" key="3">
    <source>
        <dbReference type="EMBL" id="VVJ17345.1"/>
    </source>
</evidence>
<name>A0A6I8LNS7_9PSEU</name>
<dbReference type="InterPro" id="IPR023393">
    <property type="entry name" value="START-like_dom_sf"/>
</dbReference>
<comment type="similarity">
    <text evidence="1">Belongs to the AHA1 family.</text>
</comment>
<feature type="domain" description="Activator of Hsp90 ATPase homologue 1/2-like C-terminal" evidence="2">
    <location>
        <begin position="36"/>
        <end position="138"/>
    </location>
</feature>
<dbReference type="RefSeq" id="WP_155542533.1">
    <property type="nucleotide sequence ID" value="NZ_CABVGP010000001.1"/>
</dbReference>
<dbReference type="Proteomes" id="UP000399805">
    <property type="component" value="Unassembled WGS sequence"/>
</dbReference>
<dbReference type="AlphaFoldDB" id="A0A6I8LNS7"/>
<accession>A0A6I8LNS7</accession>
<gene>
    <name evidence="3" type="ORF">AA23TX_02366</name>
</gene>
<keyword evidence="4" id="KW-1185">Reference proteome</keyword>
<dbReference type="InterPro" id="IPR013538">
    <property type="entry name" value="ASHA1/2-like_C"/>
</dbReference>
<dbReference type="CDD" id="cd08899">
    <property type="entry name" value="SRPBCC_CalC_Aha1-like_6"/>
    <property type="match status" value="1"/>
</dbReference>
<dbReference type="Pfam" id="PF08327">
    <property type="entry name" value="AHSA1"/>
    <property type="match status" value="1"/>
</dbReference>
<proteinExistence type="inferred from homology"/>
<organism evidence="3 4">
    <name type="scientific">Amycolatopsis camponoti</name>
    <dbReference type="NCBI Taxonomy" id="2606593"/>
    <lineage>
        <taxon>Bacteria</taxon>
        <taxon>Bacillati</taxon>
        <taxon>Actinomycetota</taxon>
        <taxon>Actinomycetes</taxon>
        <taxon>Pseudonocardiales</taxon>
        <taxon>Pseudonocardiaceae</taxon>
        <taxon>Amycolatopsis</taxon>
    </lineage>
</organism>
<reference evidence="3 4" key="1">
    <citation type="submission" date="2019-09" db="EMBL/GenBank/DDBJ databases">
        <authorList>
            <person name="Leyn A S."/>
        </authorList>
    </citation>
    <scope>NUCLEOTIDE SEQUENCE [LARGE SCALE GENOMIC DNA]</scope>
    <source>
        <strain evidence="3">AA231_1</strain>
    </source>
</reference>
<dbReference type="EMBL" id="CABVGP010000001">
    <property type="protein sequence ID" value="VVJ17345.1"/>
    <property type="molecule type" value="Genomic_DNA"/>
</dbReference>